<organism evidence="16 17">
    <name type="scientific">Saprolegnia diclina (strain VS20)</name>
    <dbReference type="NCBI Taxonomy" id="1156394"/>
    <lineage>
        <taxon>Eukaryota</taxon>
        <taxon>Sar</taxon>
        <taxon>Stramenopiles</taxon>
        <taxon>Oomycota</taxon>
        <taxon>Saprolegniomycetes</taxon>
        <taxon>Saprolegniales</taxon>
        <taxon>Saprolegniaceae</taxon>
        <taxon>Saprolegnia</taxon>
    </lineage>
</organism>
<dbReference type="STRING" id="1156394.T0S0M1"/>
<dbReference type="SMART" id="SM00360">
    <property type="entry name" value="RRM"/>
    <property type="match status" value="1"/>
</dbReference>
<evidence type="ECO:0000256" key="5">
    <source>
        <dbReference type="ARBA" id="ARBA00022833"/>
    </source>
</evidence>
<protein>
    <recommendedName>
        <fullName evidence="2">tRNA (carboxymethyluridine(34)-5-O)-methyltransferase</fullName>
        <ecNumber evidence="2">2.1.1.229</ecNumber>
    </recommendedName>
    <alternativeName>
        <fullName evidence="11">Alkylated DNA repair protein alkB homolog 8</fullName>
    </alternativeName>
    <alternativeName>
        <fullName evidence="12">S-adenosyl-L-methionine-dependent tRNA methyltransferase ALKBH8</fullName>
    </alternativeName>
</protein>
<evidence type="ECO:0000259" key="15">
    <source>
        <dbReference type="PROSITE" id="PS51471"/>
    </source>
</evidence>
<comment type="function">
    <text evidence="10">Catalyzes the methylation of 5-carboxymethyl uridine to 5-methylcarboxymethyl uridine at the wobble position of the anticodon loop in tRNA via its methyltransferase domain. Catalyzes the last step in the formation of 5-methylcarboxymethyl uridine at the wobble position of the anticodon loop in target tRNA. Has a preference for tRNA(Arg) and tRNA(Glu), and does not bind tRNA(Lys). Binds tRNA and catalyzes the iron and alpha-ketoglutarate dependent hydroxylation of 5-methylcarboxymethyl uridine at the wobble position of the anticodon loop in tRNA via its dioxygenase domain, giving rise to 5-(S)-methoxycarbonylhydroxymethyluridine; has a preference for tRNA(Gly). Required for normal survival after DNA damage. May inhibit apoptosis and promote cell survival and angiogenesis.</text>
</comment>
<dbReference type="SUPFAM" id="SSF51197">
    <property type="entry name" value="Clavaminate synthase-like"/>
    <property type="match status" value="1"/>
</dbReference>
<dbReference type="RefSeq" id="XP_008610373.1">
    <property type="nucleotide sequence ID" value="XM_008612151.1"/>
</dbReference>
<dbReference type="CDD" id="cd02440">
    <property type="entry name" value="AdoMet_MTases"/>
    <property type="match status" value="1"/>
</dbReference>
<accession>T0S0M1</accession>
<dbReference type="PANTHER" id="PTHR13069">
    <property type="entry name" value="ALKYLATED DNA REPAIR PROTEIN ALKB HOMOLOG 8"/>
    <property type="match status" value="1"/>
</dbReference>
<evidence type="ECO:0000256" key="8">
    <source>
        <dbReference type="ARBA" id="ARBA00023268"/>
    </source>
</evidence>
<dbReference type="eggNOG" id="KOG4176">
    <property type="taxonomic scope" value="Eukaryota"/>
</dbReference>
<dbReference type="InParanoid" id="T0S0M1"/>
<comment type="catalytic activity">
    <reaction evidence="9">
        <text>5-(carboxymethyl)uridine(34) in tRNA + S-adenosyl-L-methionine = 5-(2-methoxy-2-oxoethyl)uridine(34) in tRNA + S-adenosyl-L-homocysteine</text>
        <dbReference type="Rhea" id="RHEA:43208"/>
        <dbReference type="Rhea" id="RHEA-COMP:10407"/>
        <dbReference type="Rhea" id="RHEA-COMP:10408"/>
        <dbReference type="ChEBI" id="CHEBI:57856"/>
        <dbReference type="ChEBI" id="CHEBI:59789"/>
        <dbReference type="ChEBI" id="CHEBI:74851"/>
        <dbReference type="ChEBI" id="CHEBI:74882"/>
        <dbReference type="EC" id="2.1.1.229"/>
    </reaction>
</comment>
<dbReference type="Gene3D" id="3.30.70.330">
    <property type="match status" value="1"/>
</dbReference>
<dbReference type="Pfam" id="PF08241">
    <property type="entry name" value="Methyltransf_11"/>
    <property type="match status" value="1"/>
</dbReference>
<dbReference type="Gene3D" id="3.40.50.150">
    <property type="entry name" value="Vaccinia Virus protein VP39"/>
    <property type="match status" value="1"/>
</dbReference>
<dbReference type="EC" id="2.1.1.229" evidence="2"/>
<evidence type="ECO:0000256" key="11">
    <source>
        <dbReference type="ARBA" id="ARBA00049786"/>
    </source>
</evidence>
<dbReference type="EMBL" id="JH767148">
    <property type="protein sequence ID" value="EQC36267.1"/>
    <property type="molecule type" value="Genomic_DNA"/>
</dbReference>
<dbReference type="InterPro" id="IPR013216">
    <property type="entry name" value="Methyltransf_11"/>
</dbReference>
<dbReference type="GeneID" id="19947099"/>
<evidence type="ECO:0000256" key="1">
    <source>
        <dbReference type="ARBA" id="ARBA00007879"/>
    </source>
</evidence>
<dbReference type="PROSITE" id="PS50102">
    <property type="entry name" value="RRM"/>
    <property type="match status" value="1"/>
</dbReference>
<dbReference type="Pfam" id="PF13532">
    <property type="entry name" value="2OG-FeII_Oxy_2"/>
    <property type="match status" value="1"/>
</dbReference>
<dbReference type="InterPro" id="IPR005123">
    <property type="entry name" value="Oxoglu/Fe-dep_dioxygenase_dom"/>
</dbReference>
<evidence type="ECO:0000256" key="3">
    <source>
        <dbReference type="ARBA" id="ARBA00022603"/>
    </source>
</evidence>
<evidence type="ECO:0000256" key="13">
    <source>
        <dbReference type="PROSITE-ProRule" id="PRU00176"/>
    </source>
</evidence>
<dbReference type="GO" id="GO:0008757">
    <property type="term" value="F:S-adenosylmethionine-dependent methyltransferase activity"/>
    <property type="evidence" value="ECO:0007669"/>
    <property type="project" value="InterPro"/>
</dbReference>
<dbReference type="SUPFAM" id="SSF54928">
    <property type="entry name" value="RNA-binding domain, RBD"/>
    <property type="match status" value="1"/>
</dbReference>
<dbReference type="OMA" id="EYEKYIM"/>
<dbReference type="GO" id="GO:0000049">
    <property type="term" value="F:tRNA binding"/>
    <property type="evidence" value="ECO:0007669"/>
    <property type="project" value="TreeGrafter"/>
</dbReference>
<evidence type="ECO:0000256" key="7">
    <source>
        <dbReference type="ARBA" id="ARBA00023004"/>
    </source>
</evidence>
<dbReference type="GO" id="GO:0002098">
    <property type="term" value="P:tRNA wobble uridine modification"/>
    <property type="evidence" value="ECO:0007669"/>
    <property type="project" value="TreeGrafter"/>
</dbReference>
<dbReference type="GO" id="GO:0030488">
    <property type="term" value="P:tRNA methylation"/>
    <property type="evidence" value="ECO:0007669"/>
    <property type="project" value="TreeGrafter"/>
</dbReference>
<keyword evidence="8" id="KW-0511">Multifunctional enzyme</keyword>
<evidence type="ECO:0000313" key="17">
    <source>
        <dbReference type="Proteomes" id="UP000030762"/>
    </source>
</evidence>
<evidence type="ECO:0000256" key="10">
    <source>
        <dbReference type="ARBA" id="ARBA00045506"/>
    </source>
</evidence>
<name>T0S0M1_SAPDV</name>
<evidence type="ECO:0000256" key="12">
    <source>
        <dbReference type="ARBA" id="ARBA00049802"/>
    </source>
</evidence>
<keyword evidence="7" id="KW-0408">Iron</keyword>
<dbReference type="InterPro" id="IPR035979">
    <property type="entry name" value="RBD_domain_sf"/>
</dbReference>
<feature type="domain" description="Fe2OG dioxygenase" evidence="15">
    <location>
        <begin position="198"/>
        <end position="301"/>
    </location>
</feature>
<dbReference type="GO" id="GO:0106335">
    <property type="term" value="F:tRNA (5-carboxymethyluridine(34)-5-O)-methyltransferase activity"/>
    <property type="evidence" value="ECO:0007669"/>
    <property type="project" value="UniProtKB-EC"/>
</dbReference>
<reference evidence="16 17" key="1">
    <citation type="submission" date="2012-04" db="EMBL/GenBank/DDBJ databases">
        <title>The Genome Sequence of Saprolegnia declina VS20.</title>
        <authorList>
            <consortium name="The Broad Institute Genome Sequencing Platform"/>
            <person name="Russ C."/>
            <person name="Nusbaum C."/>
            <person name="Tyler B."/>
            <person name="van West P."/>
            <person name="Dieguez-Uribeondo J."/>
            <person name="de Bruijn I."/>
            <person name="Tripathy S."/>
            <person name="Jiang R."/>
            <person name="Young S.K."/>
            <person name="Zeng Q."/>
            <person name="Gargeya S."/>
            <person name="Fitzgerald M."/>
            <person name="Haas B."/>
            <person name="Abouelleil A."/>
            <person name="Alvarado L."/>
            <person name="Arachchi H.M."/>
            <person name="Berlin A."/>
            <person name="Chapman S.B."/>
            <person name="Goldberg J."/>
            <person name="Griggs A."/>
            <person name="Gujja S."/>
            <person name="Hansen M."/>
            <person name="Howarth C."/>
            <person name="Imamovic A."/>
            <person name="Larimer J."/>
            <person name="McCowen C."/>
            <person name="Montmayeur A."/>
            <person name="Murphy C."/>
            <person name="Neiman D."/>
            <person name="Pearson M."/>
            <person name="Priest M."/>
            <person name="Roberts A."/>
            <person name="Saif S."/>
            <person name="Shea T."/>
            <person name="Sisk P."/>
            <person name="Sykes S."/>
            <person name="Wortman J."/>
            <person name="Nusbaum C."/>
            <person name="Birren B."/>
        </authorList>
    </citation>
    <scope>NUCLEOTIDE SEQUENCE [LARGE SCALE GENOMIC DNA]</scope>
    <source>
        <strain evidence="16 17">VS20</strain>
    </source>
</reference>
<dbReference type="GO" id="GO:0005737">
    <property type="term" value="C:cytoplasm"/>
    <property type="evidence" value="ECO:0007669"/>
    <property type="project" value="TreeGrafter"/>
</dbReference>
<gene>
    <name evidence="16" type="ORF">SDRG_06372</name>
</gene>
<dbReference type="VEuPathDB" id="FungiDB:SDRG_06372"/>
<dbReference type="FunCoup" id="T0S0M1">
    <property type="interactions" value="100"/>
</dbReference>
<dbReference type="InterPro" id="IPR051422">
    <property type="entry name" value="AlkB_tRNA_MeTrf/Diox"/>
</dbReference>
<dbReference type="InterPro" id="IPR000504">
    <property type="entry name" value="RRM_dom"/>
</dbReference>
<dbReference type="InterPro" id="IPR029063">
    <property type="entry name" value="SAM-dependent_MTases_sf"/>
</dbReference>
<evidence type="ECO:0000256" key="9">
    <source>
        <dbReference type="ARBA" id="ARBA00034996"/>
    </source>
</evidence>
<dbReference type="Proteomes" id="UP000030762">
    <property type="component" value="Unassembled WGS sequence"/>
</dbReference>
<evidence type="ECO:0000313" key="16">
    <source>
        <dbReference type="EMBL" id="EQC36267.1"/>
    </source>
</evidence>
<dbReference type="eggNOG" id="KOG1331">
    <property type="taxonomic scope" value="Eukaryota"/>
</dbReference>
<dbReference type="PROSITE" id="PS51471">
    <property type="entry name" value="FE2OG_OXY"/>
    <property type="match status" value="1"/>
</dbReference>
<keyword evidence="17" id="KW-1185">Reference proteome</keyword>
<sequence>MSNSKPRKPKNPEAPTRHLYVANCTVGGDHGVGEGAILSCFGAYGTLCDLVSEDAKGYLLVTFATVEAAVAARSALQGTSPAVLGGRKLFVQFAAEAPPADAGSSGSSLSCPSTTAQVVVPGLSIIDDFISADEEASLLNTIDGRAWEDSIQRRVQHYGYAFRYDTRDVDASAPLGPLPPFCAETAANMHRLRPDLQLPDQITINEYLPGQGIAPHVDTADVFTEYIASLSLGSDIVMDFRLASDPSIVKHVVLKRGSLVLMVGEARYLWKHGIAYRKHDLINGSVAARTRRVSLTLRKILVERDFSRVQQTSVQRPSDLEKEHVHGVYDSIASHFSHTRHHPWPLVTDFLNRLPDGALVADIGCGNGKYLGVNPNLMMIGSDRSMPLLSVCSERTHDVFGSDGLSVPLRTGAFDAAICIAVLHHMSTIEHRLQILRELARLVRVGGEVYVVAWAFEQDALSKRQFASQDVMVEWKLQQKYIDPNEPLPAHVQLDDAKKWAVYKRYCHVYRDLELELLVRQVPGLVVTNVEMMRSNWCLTIQRV</sequence>
<dbReference type="PANTHER" id="PTHR13069:SF21">
    <property type="entry name" value="ALKYLATED DNA REPAIR PROTEIN ALKB HOMOLOG 8"/>
    <property type="match status" value="1"/>
</dbReference>
<evidence type="ECO:0000256" key="6">
    <source>
        <dbReference type="ARBA" id="ARBA00022884"/>
    </source>
</evidence>
<evidence type="ECO:0000259" key="14">
    <source>
        <dbReference type="PROSITE" id="PS50102"/>
    </source>
</evidence>
<proteinExistence type="inferred from homology"/>
<dbReference type="SUPFAM" id="SSF53335">
    <property type="entry name" value="S-adenosyl-L-methionine-dependent methyltransferases"/>
    <property type="match status" value="1"/>
</dbReference>
<keyword evidence="4" id="KW-0808">Transferase</keyword>
<dbReference type="OrthoDB" id="271595at2759"/>
<comment type="similarity">
    <text evidence="1">Belongs to the alkB family.</text>
</comment>
<dbReference type="Gene3D" id="2.60.120.590">
    <property type="entry name" value="Alpha-ketoglutarate-dependent dioxygenase AlkB-like"/>
    <property type="match status" value="1"/>
</dbReference>
<feature type="domain" description="RRM" evidence="14">
    <location>
        <begin position="17"/>
        <end position="96"/>
    </location>
</feature>
<dbReference type="InterPro" id="IPR012677">
    <property type="entry name" value="Nucleotide-bd_a/b_plait_sf"/>
</dbReference>
<evidence type="ECO:0000256" key="4">
    <source>
        <dbReference type="ARBA" id="ARBA00022679"/>
    </source>
</evidence>
<dbReference type="GO" id="GO:0005634">
    <property type="term" value="C:nucleus"/>
    <property type="evidence" value="ECO:0007669"/>
    <property type="project" value="TreeGrafter"/>
</dbReference>
<evidence type="ECO:0000256" key="2">
    <source>
        <dbReference type="ARBA" id="ARBA00012808"/>
    </source>
</evidence>
<dbReference type="InterPro" id="IPR037151">
    <property type="entry name" value="AlkB-like_sf"/>
</dbReference>
<keyword evidence="5" id="KW-0862">Zinc</keyword>
<dbReference type="InterPro" id="IPR027450">
    <property type="entry name" value="AlkB-like"/>
</dbReference>
<keyword evidence="6 13" id="KW-0694">RNA-binding</keyword>
<keyword evidence="3" id="KW-0489">Methyltransferase</keyword>
<dbReference type="AlphaFoldDB" id="T0S0M1"/>